<proteinExistence type="predicted"/>
<sequence>MSIKFEDYDDYGSVQHEPNLPPTSHPEANVFAPNQANDVPSPSVFRIQEGPDIKFHSGNGCIFPPQECDYDVSQLLDVHAASFNEQADALLQTGNLSLMTLGEIVASHDCNTEYQVCMYVDTQLQQISGSHVFIKCRNIWVIQAVL</sequence>
<evidence type="ECO:0000256" key="1">
    <source>
        <dbReference type="SAM" id="MobiDB-lite"/>
    </source>
</evidence>
<dbReference type="EMBL" id="JARK01000001">
    <property type="protein sequence ID" value="EYC46347.1"/>
    <property type="molecule type" value="Genomic_DNA"/>
</dbReference>
<gene>
    <name evidence="2" type="primary">Acey_s0401.g799</name>
    <name evidence="2" type="ORF">Y032_0401g799</name>
</gene>
<comment type="caution">
    <text evidence="2">The sequence shown here is derived from an EMBL/GenBank/DDBJ whole genome shotgun (WGS) entry which is preliminary data.</text>
</comment>
<keyword evidence="3" id="KW-1185">Reference proteome</keyword>
<organism evidence="2 3">
    <name type="scientific">Ancylostoma ceylanicum</name>
    <dbReference type="NCBI Taxonomy" id="53326"/>
    <lineage>
        <taxon>Eukaryota</taxon>
        <taxon>Metazoa</taxon>
        <taxon>Ecdysozoa</taxon>
        <taxon>Nematoda</taxon>
        <taxon>Chromadorea</taxon>
        <taxon>Rhabditida</taxon>
        <taxon>Rhabditina</taxon>
        <taxon>Rhabditomorpha</taxon>
        <taxon>Strongyloidea</taxon>
        <taxon>Ancylostomatidae</taxon>
        <taxon>Ancylostomatinae</taxon>
        <taxon>Ancylostoma</taxon>
    </lineage>
</organism>
<evidence type="ECO:0000313" key="2">
    <source>
        <dbReference type="EMBL" id="EYC46347.1"/>
    </source>
</evidence>
<reference evidence="3" key="1">
    <citation type="journal article" date="2015" name="Nat. Genet.">
        <title>The genome and transcriptome of the zoonotic hookworm Ancylostoma ceylanicum identify infection-specific gene families.</title>
        <authorList>
            <person name="Schwarz E.M."/>
            <person name="Hu Y."/>
            <person name="Antoshechkin I."/>
            <person name="Miller M.M."/>
            <person name="Sternberg P.W."/>
            <person name="Aroian R.V."/>
        </authorList>
    </citation>
    <scope>NUCLEOTIDE SEQUENCE</scope>
    <source>
        <strain evidence="3">HY135</strain>
    </source>
</reference>
<accession>A0A016X465</accession>
<evidence type="ECO:0000313" key="3">
    <source>
        <dbReference type="Proteomes" id="UP000024635"/>
    </source>
</evidence>
<feature type="region of interest" description="Disordered" evidence="1">
    <location>
        <begin position="1"/>
        <end position="35"/>
    </location>
</feature>
<dbReference type="AlphaFoldDB" id="A0A016X465"/>
<dbReference type="Proteomes" id="UP000024635">
    <property type="component" value="Unassembled WGS sequence"/>
</dbReference>
<dbReference type="OrthoDB" id="10315784at2759"/>
<name>A0A016X465_9BILA</name>
<protein>
    <submittedName>
        <fullName evidence="2">Uncharacterized protein</fullName>
    </submittedName>
</protein>